<reference evidence="1 2" key="1">
    <citation type="submission" date="2024-10" db="EMBL/GenBank/DDBJ databases">
        <title>The Natural Products Discovery Center: Release of the First 8490 Sequenced Strains for Exploring Actinobacteria Biosynthetic Diversity.</title>
        <authorList>
            <person name="Kalkreuter E."/>
            <person name="Kautsar S.A."/>
            <person name="Yang D."/>
            <person name="Bader C.D."/>
            <person name="Teijaro C.N."/>
            <person name="Fluegel L."/>
            <person name="Davis C.M."/>
            <person name="Simpson J.R."/>
            <person name="Lauterbach L."/>
            <person name="Steele A.D."/>
            <person name="Gui C."/>
            <person name="Meng S."/>
            <person name="Li G."/>
            <person name="Viehrig K."/>
            <person name="Ye F."/>
            <person name="Su P."/>
            <person name="Kiefer A.F."/>
            <person name="Nichols A."/>
            <person name="Cepeda A.J."/>
            <person name="Yan W."/>
            <person name="Fan B."/>
            <person name="Jiang Y."/>
            <person name="Adhikari A."/>
            <person name="Zheng C.-J."/>
            <person name="Schuster L."/>
            <person name="Cowan T.M."/>
            <person name="Smanski M.J."/>
            <person name="Chevrette M.G."/>
            <person name="De Carvalho L.P.S."/>
            <person name="Shen B."/>
        </authorList>
    </citation>
    <scope>NUCLEOTIDE SEQUENCE [LARGE SCALE GENOMIC DNA]</scope>
    <source>
        <strain evidence="1 2">NPDC019481</strain>
    </source>
</reference>
<evidence type="ECO:0000313" key="2">
    <source>
        <dbReference type="Proteomes" id="UP001611580"/>
    </source>
</evidence>
<dbReference type="EMBL" id="JBIRYI010000021">
    <property type="protein sequence ID" value="MFI2490151.1"/>
    <property type="molecule type" value="Genomic_DNA"/>
</dbReference>
<protein>
    <submittedName>
        <fullName evidence="1">DNA sulfur modification protein DndB</fullName>
    </submittedName>
</protein>
<sequence length="424" mass="47078">MTEIEDFGVTAYDPHERFFGSRYKQGGRTVYGLDFSVSELVTFLPKPDPDKPLDASDSQRRIYPLHAKQFGEYVETTPDWVAPALLLRGPSIFEFDRKIAQNTGTTQFGVIGVPKDSRAEIKIVDGQHRTLGFHMAWESLNAKIMTARANLARAKEDAMDAAVVSNLQAKLDGLVHRRTTLASERVSVQIVVTDDPRVARRIFVDINDNAKGITGSVRSRFDDRKVISRALDIVLNNNELLKGRVDLELDRITGGSPYLLGAKHVADMLRALTVGNGRIGKRLEEELDEQQIAYEFEAFSNGMVTAFPDLRAVQEGDLAPASLRASSLLGSSVILRGFAAAWYELREEEWEIDEITEAFANFAAGMQGPVYPDPKDTWFATGLFSASDNGVYSPNSRAQDFKQLTTTITEWASAAPKWKRIAQG</sequence>
<comment type="caution">
    <text evidence="1">The sequence shown here is derived from an EMBL/GenBank/DDBJ whole genome shotgun (WGS) entry which is preliminary data.</text>
</comment>
<organism evidence="1 2">
    <name type="scientific">Promicromonospora kroppenstedtii</name>
    <dbReference type="NCBI Taxonomy" id="440482"/>
    <lineage>
        <taxon>Bacteria</taxon>
        <taxon>Bacillati</taxon>
        <taxon>Actinomycetota</taxon>
        <taxon>Actinomycetes</taxon>
        <taxon>Micrococcales</taxon>
        <taxon>Promicromonosporaceae</taxon>
        <taxon>Promicromonospora</taxon>
    </lineage>
</organism>
<accession>A0ABW7XRG4</accession>
<dbReference type="Proteomes" id="UP001611580">
    <property type="component" value="Unassembled WGS sequence"/>
</dbReference>
<gene>
    <name evidence="1" type="ORF">ACH47X_24790</name>
</gene>
<name>A0ABW7XRG4_9MICO</name>
<dbReference type="CDD" id="cd16414">
    <property type="entry name" value="dndB_like"/>
    <property type="match status" value="1"/>
</dbReference>
<dbReference type="InterPro" id="IPR017642">
    <property type="entry name" value="DNA_S_mod_DndB"/>
</dbReference>
<dbReference type="RefSeq" id="WP_397407806.1">
    <property type="nucleotide sequence ID" value="NZ_JBIRYI010000021.1"/>
</dbReference>
<evidence type="ECO:0000313" key="1">
    <source>
        <dbReference type="EMBL" id="MFI2490151.1"/>
    </source>
</evidence>
<dbReference type="Pfam" id="PF14072">
    <property type="entry name" value="DndB"/>
    <property type="match status" value="1"/>
</dbReference>
<proteinExistence type="predicted"/>
<keyword evidence="2" id="KW-1185">Reference proteome</keyword>